<proteinExistence type="predicted"/>
<protein>
    <submittedName>
        <fullName evidence="1">Uncharacterized protein</fullName>
    </submittedName>
</protein>
<gene>
    <name evidence="1" type="ORF">S01H1_59807</name>
</gene>
<name>X0VTE1_9ZZZZ</name>
<reference evidence="1" key="1">
    <citation type="journal article" date="2014" name="Front. Microbiol.">
        <title>High frequency of phylogenetically diverse reductive dehalogenase-homologous genes in deep subseafloor sedimentary metagenomes.</title>
        <authorList>
            <person name="Kawai M."/>
            <person name="Futagami T."/>
            <person name="Toyoda A."/>
            <person name="Takaki Y."/>
            <person name="Nishi S."/>
            <person name="Hori S."/>
            <person name="Arai W."/>
            <person name="Tsubouchi T."/>
            <person name="Morono Y."/>
            <person name="Uchiyama I."/>
            <person name="Ito T."/>
            <person name="Fujiyama A."/>
            <person name="Inagaki F."/>
            <person name="Takami H."/>
        </authorList>
    </citation>
    <scope>NUCLEOTIDE SEQUENCE</scope>
    <source>
        <strain evidence="1">Expedition CK06-06</strain>
    </source>
</reference>
<sequence>MVDYKSLDELISNSTTAINSLNLQKGEKRFLSRFKSEMLDYVKDPAAEDEVKEFYEKICDEGYASYKEMFNDARCLLVHTSHYAHLRDNSLKLIKEVDALIDKYKQQKPANDKLLAQHLHFRESLGMV</sequence>
<comment type="caution">
    <text evidence="1">The sequence shown here is derived from an EMBL/GenBank/DDBJ whole genome shotgun (WGS) entry which is preliminary data.</text>
</comment>
<accession>X0VTE1</accession>
<dbReference type="EMBL" id="BARS01039134">
    <property type="protein sequence ID" value="GAG15728.1"/>
    <property type="molecule type" value="Genomic_DNA"/>
</dbReference>
<dbReference type="AlphaFoldDB" id="X0VTE1"/>
<organism evidence="1">
    <name type="scientific">marine sediment metagenome</name>
    <dbReference type="NCBI Taxonomy" id="412755"/>
    <lineage>
        <taxon>unclassified sequences</taxon>
        <taxon>metagenomes</taxon>
        <taxon>ecological metagenomes</taxon>
    </lineage>
</organism>
<evidence type="ECO:0000313" key="1">
    <source>
        <dbReference type="EMBL" id="GAG15728.1"/>
    </source>
</evidence>